<protein>
    <recommendedName>
        <fullName evidence="3">PIN like domain-containing protein</fullName>
    </recommendedName>
</protein>
<dbReference type="GeneID" id="55491928"/>
<feature type="coiled-coil region" evidence="1">
    <location>
        <begin position="79"/>
        <end position="106"/>
    </location>
</feature>
<organism evidence="4 5">
    <name type="scientific">Ruegeria atlantica</name>
    <dbReference type="NCBI Taxonomy" id="81569"/>
    <lineage>
        <taxon>Bacteria</taxon>
        <taxon>Pseudomonadati</taxon>
        <taxon>Pseudomonadota</taxon>
        <taxon>Alphaproteobacteria</taxon>
        <taxon>Rhodobacterales</taxon>
        <taxon>Roseobacteraceae</taxon>
        <taxon>Ruegeria</taxon>
    </lineage>
</organism>
<accession>A0A0P1EB21</accession>
<feature type="region of interest" description="Disordered" evidence="2">
    <location>
        <begin position="285"/>
        <end position="304"/>
    </location>
</feature>
<evidence type="ECO:0000256" key="1">
    <source>
        <dbReference type="SAM" id="Coils"/>
    </source>
</evidence>
<evidence type="ECO:0000313" key="5">
    <source>
        <dbReference type="Proteomes" id="UP000050783"/>
    </source>
</evidence>
<dbReference type="EMBL" id="CYPU01000011">
    <property type="protein sequence ID" value="CUH46469.1"/>
    <property type="molecule type" value="Genomic_DNA"/>
</dbReference>
<dbReference type="Pfam" id="PF18476">
    <property type="entry name" value="PIN_8"/>
    <property type="match status" value="1"/>
</dbReference>
<name>A0A0P1EB21_9RHOB</name>
<evidence type="ECO:0000313" key="4">
    <source>
        <dbReference type="EMBL" id="CUH46469.1"/>
    </source>
</evidence>
<dbReference type="AlphaFoldDB" id="A0A0P1EB21"/>
<gene>
    <name evidence="4" type="ORF">RUA4292_00635</name>
</gene>
<keyword evidence="1" id="KW-0175">Coiled coil</keyword>
<evidence type="ECO:0000259" key="3">
    <source>
        <dbReference type="Pfam" id="PF18476"/>
    </source>
</evidence>
<feature type="domain" description="PIN like" evidence="3">
    <location>
        <begin position="24"/>
        <end position="243"/>
    </location>
</feature>
<reference evidence="4 5" key="1">
    <citation type="submission" date="2015-09" db="EMBL/GenBank/DDBJ databases">
        <authorList>
            <consortium name="Swine Surveillance"/>
        </authorList>
    </citation>
    <scope>NUCLEOTIDE SEQUENCE [LARGE SCALE GENOMIC DNA]</scope>
    <source>
        <strain evidence="4 5">CECT 4292</strain>
    </source>
</reference>
<sequence>MRKALEGWYPKTAEELAKIWAHALFVPDANILLHCVRHPKAVREELLRLFGVLQPSLWVPYQVALEFHRNRLDVERSGVDAYDQILRDYEKTIRQARDQLRQLRAHPTIDIEREVSALDVHLADFKGRIDAARNAHPEAEIGTVVDRLTELLEDRVGERWPEAELGKIKKEGETRYAAKVPPGYLDAKKDGDEYRKYGDLIIWKDMIEKAKVEKRPIIFISDDVKEDWWWIHKGKKLGPRPELVEEFKRESDQAFHIYEFGNFIRIAAEHHPEIQQELDAVEQSLRQDSEARERLSKSESERNRAEQLVALEDERDDLIALLSGAPDHRASRGPMSDRASVRLRLKEIEEQLCHLGLDTEGSGE</sequence>
<dbReference type="Proteomes" id="UP000050783">
    <property type="component" value="Unassembled WGS sequence"/>
</dbReference>
<evidence type="ECO:0000256" key="2">
    <source>
        <dbReference type="SAM" id="MobiDB-lite"/>
    </source>
</evidence>
<dbReference type="InterPro" id="IPR041578">
    <property type="entry name" value="PIN_8"/>
</dbReference>
<proteinExistence type="predicted"/>
<dbReference type="OrthoDB" id="9182727at2"/>
<dbReference type="RefSeq" id="WP_058276260.1">
    <property type="nucleotide sequence ID" value="NZ_CYPU01000011.1"/>
</dbReference>